<organism evidence="2 3">
    <name type="scientific">Pseudocercospora musae</name>
    <dbReference type="NCBI Taxonomy" id="113226"/>
    <lineage>
        <taxon>Eukaryota</taxon>
        <taxon>Fungi</taxon>
        <taxon>Dikarya</taxon>
        <taxon>Ascomycota</taxon>
        <taxon>Pezizomycotina</taxon>
        <taxon>Dothideomycetes</taxon>
        <taxon>Dothideomycetidae</taxon>
        <taxon>Mycosphaerellales</taxon>
        <taxon>Mycosphaerellaceae</taxon>
        <taxon>Pseudocercospora</taxon>
    </lineage>
</organism>
<protein>
    <submittedName>
        <fullName evidence="2">Uncharacterized protein</fullName>
    </submittedName>
</protein>
<keyword evidence="1" id="KW-0812">Transmembrane</keyword>
<evidence type="ECO:0000313" key="3">
    <source>
        <dbReference type="Proteomes" id="UP000073492"/>
    </source>
</evidence>
<reference evidence="2 3" key="1">
    <citation type="submission" date="2015-07" db="EMBL/GenBank/DDBJ databases">
        <title>Comparative genomics of the Sigatoka disease complex on banana suggests a link between parallel evolutionary changes in Pseudocercospora fijiensis and Pseudocercospora eumusae and increased virulence on the banana host.</title>
        <authorList>
            <person name="Chang T.-C."/>
            <person name="Salvucci A."/>
            <person name="Crous P.W."/>
            <person name="Stergiopoulos I."/>
        </authorList>
    </citation>
    <scope>NUCLEOTIDE SEQUENCE [LARGE SCALE GENOMIC DNA]</scope>
    <source>
        <strain evidence="2 3">CBS 116634</strain>
    </source>
</reference>
<dbReference type="Proteomes" id="UP000073492">
    <property type="component" value="Unassembled WGS sequence"/>
</dbReference>
<gene>
    <name evidence="2" type="ORF">AC579_6777</name>
</gene>
<comment type="caution">
    <text evidence="2">The sequence shown here is derived from an EMBL/GenBank/DDBJ whole genome shotgun (WGS) entry which is preliminary data.</text>
</comment>
<keyword evidence="1" id="KW-0472">Membrane</keyword>
<accession>A0A139I3V2</accession>
<dbReference type="EMBL" id="LFZO01000360">
    <property type="protein sequence ID" value="KXT09242.1"/>
    <property type="molecule type" value="Genomic_DNA"/>
</dbReference>
<sequence>MSPKIVTTSEATSSIWVFHPVTIPTQAVDMITIAESDQDIDYLGMELNDSELDIKALTERVEAQAMLDALPCEDTVHVRIHGRRTAASQWCIVALFFGSSVLAIMTLLLLPRSSASSISNGAILDRGKSQT</sequence>
<dbReference type="AlphaFoldDB" id="A0A139I3V2"/>
<name>A0A139I3V2_9PEZI</name>
<keyword evidence="3" id="KW-1185">Reference proteome</keyword>
<keyword evidence="1" id="KW-1133">Transmembrane helix</keyword>
<evidence type="ECO:0000313" key="2">
    <source>
        <dbReference type="EMBL" id="KXT09242.1"/>
    </source>
</evidence>
<proteinExistence type="predicted"/>
<evidence type="ECO:0000256" key="1">
    <source>
        <dbReference type="SAM" id="Phobius"/>
    </source>
</evidence>
<feature type="transmembrane region" description="Helical" evidence="1">
    <location>
        <begin position="90"/>
        <end position="110"/>
    </location>
</feature>